<dbReference type="EMBL" id="GBXM01017313">
    <property type="protein sequence ID" value="JAH91264.1"/>
    <property type="molecule type" value="Transcribed_RNA"/>
</dbReference>
<name>A0A0E9WLK5_ANGAN</name>
<reference evidence="1" key="2">
    <citation type="journal article" date="2015" name="Fish Shellfish Immunol.">
        <title>Early steps in the European eel (Anguilla anguilla)-Vibrio vulnificus interaction in the gills: Role of the RtxA13 toxin.</title>
        <authorList>
            <person name="Callol A."/>
            <person name="Pajuelo D."/>
            <person name="Ebbesson L."/>
            <person name="Teles M."/>
            <person name="MacKenzie S."/>
            <person name="Amaro C."/>
        </authorList>
    </citation>
    <scope>NUCLEOTIDE SEQUENCE</scope>
</reference>
<evidence type="ECO:0000313" key="1">
    <source>
        <dbReference type="EMBL" id="JAH91264.1"/>
    </source>
</evidence>
<sequence>MQYLNFKHIFLFLQVIILNIHPPIHYLTHLFLVRVAGWCWSLSQRALDKRQDYAMDRSPICRRAHTPFTPKGNVDSPVNLTCMYLDCGRKRAISTQKAPGQDSIPCHRIQG</sequence>
<accession>A0A0E9WLK5</accession>
<dbReference type="AlphaFoldDB" id="A0A0E9WLK5"/>
<protein>
    <submittedName>
        <fullName evidence="1">Uncharacterized protein</fullName>
    </submittedName>
</protein>
<proteinExistence type="predicted"/>
<reference evidence="1" key="1">
    <citation type="submission" date="2014-11" db="EMBL/GenBank/DDBJ databases">
        <authorList>
            <person name="Amaro Gonzalez C."/>
        </authorList>
    </citation>
    <scope>NUCLEOTIDE SEQUENCE</scope>
</reference>
<organism evidence="1">
    <name type="scientific">Anguilla anguilla</name>
    <name type="common">European freshwater eel</name>
    <name type="synonym">Muraena anguilla</name>
    <dbReference type="NCBI Taxonomy" id="7936"/>
    <lineage>
        <taxon>Eukaryota</taxon>
        <taxon>Metazoa</taxon>
        <taxon>Chordata</taxon>
        <taxon>Craniata</taxon>
        <taxon>Vertebrata</taxon>
        <taxon>Euteleostomi</taxon>
        <taxon>Actinopterygii</taxon>
        <taxon>Neopterygii</taxon>
        <taxon>Teleostei</taxon>
        <taxon>Anguilliformes</taxon>
        <taxon>Anguillidae</taxon>
        <taxon>Anguilla</taxon>
    </lineage>
</organism>